<accession>A0ABV7KAL6</accession>
<dbReference type="RefSeq" id="WP_378221617.1">
    <property type="nucleotide sequence ID" value="NZ_JBHRTK010000013.1"/>
</dbReference>
<sequence length="61" mass="7494">MMDEDDIPEDVKRGVEKAMYGRPLVKTTVETKRRHFGDRMNETREEWLKRRRREEREKSGK</sequence>
<protein>
    <submittedName>
        <fullName evidence="1">Uncharacterized protein</fullName>
    </submittedName>
</protein>
<reference evidence="2" key="1">
    <citation type="journal article" date="2019" name="Int. J. Syst. Evol. Microbiol.">
        <title>The Global Catalogue of Microorganisms (GCM) 10K type strain sequencing project: providing services to taxonomists for standard genome sequencing and annotation.</title>
        <authorList>
            <consortium name="The Broad Institute Genomics Platform"/>
            <consortium name="The Broad Institute Genome Sequencing Center for Infectious Disease"/>
            <person name="Wu L."/>
            <person name="Ma J."/>
        </authorList>
    </citation>
    <scope>NUCLEOTIDE SEQUENCE [LARGE SCALE GENOMIC DNA]</scope>
    <source>
        <strain evidence="2">KCTC 52165</strain>
    </source>
</reference>
<evidence type="ECO:0000313" key="1">
    <source>
        <dbReference type="EMBL" id="MFC3207390.1"/>
    </source>
</evidence>
<comment type="caution">
    <text evidence="1">The sequence shown here is derived from an EMBL/GenBank/DDBJ whole genome shotgun (WGS) entry which is preliminary data.</text>
</comment>
<gene>
    <name evidence="1" type="ORF">ACFOHJ_14280</name>
</gene>
<dbReference type="Proteomes" id="UP001595583">
    <property type="component" value="Unassembled WGS sequence"/>
</dbReference>
<proteinExistence type="predicted"/>
<name>A0ABV7KAL6_9HYPH</name>
<evidence type="ECO:0000313" key="2">
    <source>
        <dbReference type="Proteomes" id="UP001595583"/>
    </source>
</evidence>
<keyword evidence="2" id="KW-1185">Reference proteome</keyword>
<organism evidence="1 2">
    <name type="scientific">Aquamicrobium soli</name>
    <dbReference type="NCBI Taxonomy" id="1811518"/>
    <lineage>
        <taxon>Bacteria</taxon>
        <taxon>Pseudomonadati</taxon>
        <taxon>Pseudomonadota</taxon>
        <taxon>Alphaproteobacteria</taxon>
        <taxon>Hyphomicrobiales</taxon>
        <taxon>Phyllobacteriaceae</taxon>
        <taxon>Aquamicrobium</taxon>
    </lineage>
</organism>
<dbReference type="EMBL" id="JBHRTK010000013">
    <property type="protein sequence ID" value="MFC3207390.1"/>
    <property type="molecule type" value="Genomic_DNA"/>
</dbReference>